<keyword evidence="1" id="KW-0812">Transmembrane</keyword>
<protein>
    <submittedName>
        <fullName evidence="2">Uncharacterized protein</fullName>
    </submittedName>
</protein>
<dbReference type="RefSeq" id="WP_324689678.1">
    <property type="nucleotide sequence ID" value="NZ_BAABCR010000015.1"/>
</dbReference>
<name>A0ABP7U288_9FLAO</name>
<keyword evidence="3" id="KW-1185">Reference proteome</keyword>
<evidence type="ECO:0000313" key="3">
    <source>
        <dbReference type="Proteomes" id="UP001500968"/>
    </source>
</evidence>
<gene>
    <name evidence="2" type="ORF">GCM10022386_19730</name>
</gene>
<keyword evidence="1" id="KW-1133">Transmembrane helix</keyword>
<dbReference type="EMBL" id="BAABCR010000015">
    <property type="protein sequence ID" value="GAA4034833.1"/>
    <property type="molecule type" value="Genomic_DNA"/>
</dbReference>
<organism evidence="2 3">
    <name type="scientific">Flavobacterium cheonhonense</name>
    <dbReference type="NCBI Taxonomy" id="706185"/>
    <lineage>
        <taxon>Bacteria</taxon>
        <taxon>Pseudomonadati</taxon>
        <taxon>Bacteroidota</taxon>
        <taxon>Flavobacteriia</taxon>
        <taxon>Flavobacteriales</taxon>
        <taxon>Flavobacteriaceae</taxon>
        <taxon>Flavobacterium</taxon>
    </lineage>
</organism>
<feature type="transmembrane region" description="Helical" evidence="1">
    <location>
        <begin position="6"/>
        <end position="29"/>
    </location>
</feature>
<keyword evidence="1" id="KW-0472">Membrane</keyword>
<sequence>MVDFDFILHFIRIDLILGFGWYTVLFFTLKLFKYKKDLLTEFDKDACKTFVFLGILFAIVWLLAVTVDFVVIMTEEEKTQFLNRLTGEYSFGIWLQPLFWLILTQLVRFNVIRKFLFFRILIVVPFIITFERFVIIVTSLHRDYLPSSWTIYNYIGFTWWEFLLSIPVKAIEFSLIVFVYKYANQSILKFKTVNHN</sequence>
<evidence type="ECO:0000313" key="2">
    <source>
        <dbReference type="EMBL" id="GAA4034833.1"/>
    </source>
</evidence>
<dbReference type="Proteomes" id="UP001500968">
    <property type="component" value="Unassembled WGS sequence"/>
</dbReference>
<comment type="caution">
    <text evidence="2">The sequence shown here is derived from an EMBL/GenBank/DDBJ whole genome shotgun (WGS) entry which is preliminary data.</text>
</comment>
<feature type="transmembrane region" description="Helical" evidence="1">
    <location>
        <begin position="157"/>
        <end position="180"/>
    </location>
</feature>
<feature type="transmembrane region" description="Helical" evidence="1">
    <location>
        <begin position="91"/>
        <end position="109"/>
    </location>
</feature>
<reference evidence="3" key="1">
    <citation type="journal article" date="2019" name="Int. J. Syst. Evol. Microbiol.">
        <title>The Global Catalogue of Microorganisms (GCM) 10K type strain sequencing project: providing services to taxonomists for standard genome sequencing and annotation.</title>
        <authorList>
            <consortium name="The Broad Institute Genomics Platform"/>
            <consortium name="The Broad Institute Genome Sequencing Center for Infectious Disease"/>
            <person name="Wu L."/>
            <person name="Ma J."/>
        </authorList>
    </citation>
    <scope>NUCLEOTIDE SEQUENCE [LARGE SCALE GENOMIC DNA]</scope>
    <source>
        <strain evidence="3">JCM 17064</strain>
    </source>
</reference>
<feature type="transmembrane region" description="Helical" evidence="1">
    <location>
        <begin position="116"/>
        <end position="137"/>
    </location>
</feature>
<feature type="transmembrane region" description="Helical" evidence="1">
    <location>
        <begin position="50"/>
        <end position="71"/>
    </location>
</feature>
<proteinExistence type="predicted"/>
<accession>A0ABP7U288</accession>
<evidence type="ECO:0000256" key="1">
    <source>
        <dbReference type="SAM" id="Phobius"/>
    </source>
</evidence>